<dbReference type="Pfam" id="PF04539">
    <property type="entry name" value="Sigma70_r3"/>
    <property type="match status" value="1"/>
</dbReference>
<dbReference type="InterPro" id="IPR007624">
    <property type="entry name" value="RNA_pol_sigma70_r3"/>
</dbReference>
<dbReference type="InterPro" id="IPR050239">
    <property type="entry name" value="Sigma-70_RNA_pol_init_factors"/>
</dbReference>
<dbReference type="InterPro" id="IPR009042">
    <property type="entry name" value="RNA_pol_sigma70_r1_2"/>
</dbReference>
<dbReference type="InterPro" id="IPR013324">
    <property type="entry name" value="RNA_pol_sigma_r3/r4-like"/>
</dbReference>
<dbReference type="InterPro" id="IPR007630">
    <property type="entry name" value="RNA_pol_sigma70_r4"/>
</dbReference>
<dbReference type="Proteomes" id="UP000243900">
    <property type="component" value="Unassembled WGS sequence"/>
</dbReference>
<dbReference type="Gene3D" id="1.10.10.10">
    <property type="entry name" value="Winged helix-like DNA-binding domain superfamily/Winged helix DNA-binding domain"/>
    <property type="match status" value="2"/>
</dbReference>
<dbReference type="InterPro" id="IPR000943">
    <property type="entry name" value="RNA_pol_sigma70"/>
</dbReference>
<keyword evidence="1" id="KW-0805">Transcription regulation</keyword>
<evidence type="ECO:0000256" key="4">
    <source>
        <dbReference type="ARBA" id="ARBA00023163"/>
    </source>
</evidence>
<dbReference type="NCBIfam" id="TIGR02937">
    <property type="entry name" value="sigma70-ECF"/>
    <property type="match status" value="1"/>
</dbReference>
<evidence type="ECO:0000256" key="5">
    <source>
        <dbReference type="SAM" id="MobiDB-lite"/>
    </source>
</evidence>
<dbReference type="Gene3D" id="1.10.601.10">
    <property type="entry name" value="RNA Polymerase Primary Sigma Factor"/>
    <property type="match status" value="1"/>
</dbReference>
<evidence type="ECO:0000256" key="2">
    <source>
        <dbReference type="ARBA" id="ARBA00023082"/>
    </source>
</evidence>
<sequence>MLNSPRAPQDLTVKDDAVNDNAARHDERNALTRYFNDIRAYPLLSAEEEAVLSRAALAGDRHSRERMITGNLRLVIRIARQYQRSGMAVDDLIEEGNLGLMHAIGKYDPSLGYRLSTYAVWWIRQYIERAIMNQSRVVRLPVHLAKRLNRCLRASRELRQCSGREPSARDIATEVGRSPDEVRELMCWQEAPSSLDHQEEGTSWQDALPAPDSYNPSRRNARDDMQQALLRHVGRLTAREREILLRRFGLGTGVEETLERIAADIGLTRERVRQIQIEALFKLREWLSSEGIEPGYLDES</sequence>
<dbReference type="InterPro" id="IPR014284">
    <property type="entry name" value="RNA_pol_sigma-70_dom"/>
</dbReference>
<keyword evidence="3" id="KW-0238">DNA-binding</keyword>
<evidence type="ECO:0000259" key="6">
    <source>
        <dbReference type="PROSITE" id="PS00715"/>
    </source>
</evidence>
<dbReference type="PANTHER" id="PTHR30603:SF67">
    <property type="entry name" value="RNA POLYMERASE SIGMA FACTOR RPOS"/>
    <property type="match status" value="1"/>
</dbReference>
<dbReference type="Pfam" id="PF04542">
    <property type="entry name" value="Sigma70_r2"/>
    <property type="match status" value="1"/>
</dbReference>
<evidence type="ECO:0000313" key="8">
    <source>
        <dbReference type="Proteomes" id="UP000243900"/>
    </source>
</evidence>
<gene>
    <name evidence="7" type="ORF">C5O18_00810</name>
</gene>
<dbReference type="GO" id="GO:0006352">
    <property type="term" value="P:DNA-templated transcription initiation"/>
    <property type="evidence" value="ECO:0007669"/>
    <property type="project" value="InterPro"/>
</dbReference>
<feature type="domain" description="RNA polymerase sigma-70" evidence="6">
    <location>
        <begin position="91"/>
        <end position="104"/>
    </location>
</feature>
<dbReference type="InterPro" id="IPR007627">
    <property type="entry name" value="RNA_pol_sigma70_r2"/>
</dbReference>
<dbReference type="Pfam" id="PF04545">
    <property type="entry name" value="Sigma70_r4"/>
    <property type="match status" value="1"/>
</dbReference>
<name>A0A2P6AVA2_9GAMM</name>
<proteinExistence type="predicted"/>
<organism evidence="7 8">
    <name type="scientific">Amnimonas aquatica</name>
    <dbReference type="NCBI Taxonomy" id="2094561"/>
    <lineage>
        <taxon>Bacteria</taxon>
        <taxon>Pseudomonadati</taxon>
        <taxon>Pseudomonadota</taxon>
        <taxon>Gammaproteobacteria</taxon>
        <taxon>Moraxellales</taxon>
        <taxon>Moraxellaceae</taxon>
        <taxon>Amnimonas</taxon>
    </lineage>
</organism>
<evidence type="ECO:0000313" key="7">
    <source>
        <dbReference type="EMBL" id="PQA52011.1"/>
    </source>
</evidence>
<protein>
    <submittedName>
        <fullName evidence="7">RNA polymerase sigma factor RpoS</fullName>
    </submittedName>
</protein>
<keyword evidence="4" id="KW-0804">Transcription</keyword>
<dbReference type="CDD" id="cd06171">
    <property type="entry name" value="Sigma70_r4"/>
    <property type="match status" value="1"/>
</dbReference>
<dbReference type="PRINTS" id="PR00046">
    <property type="entry name" value="SIGMA70FCT"/>
</dbReference>
<dbReference type="InterPro" id="IPR013325">
    <property type="entry name" value="RNA_pol_sigma_r2"/>
</dbReference>
<keyword evidence="8" id="KW-1185">Reference proteome</keyword>
<dbReference type="InterPro" id="IPR036388">
    <property type="entry name" value="WH-like_DNA-bd_sf"/>
</dbReference>
<reference evidence="8" key="1">
    <citation type="submission" date="2018-02" db="EMBL/GenBank/DDBJ databases">
        <title>Genome sequencing of Solimonas sp. HR-BB.</title>
        <authorList>
            <person name="Lee Y."/>
            <person name="Jeon C.O."/>
        </authorList>
    </citation>
    <scope>NUCLEOTIDE SEQUENCE [LARGE SCALE GENOMIC DNA]</scope>
    <source>
        <strain evidence="8">HR-E</strain>
    </source>
</reference>
<dbReference type="SUPFAM" id="SSF88659">
    <property type="entry name" value="Sigma3 and sigma4 domains of RNA polymerase sigma factors"/>
    <property type="match status" value="2"/>
</dbReference>
<comment type="caution">
    <text evidence="7">The sequence shown here is derived from an EMBL/GenBank/DDBJ whole genome shotgun (WGS) entry which is preliminary data.</text>
</comment>
<dbReference type="PANTHER" id="PTHR30603">
    <property type="entry name" value="RNA POLYMERASE SIGMA FACTOR RPO"/>
    <property type="match status" value="1"/>
</dbReference>
<dbReference type="SUPFAM" id="SSF88946">
    <property type="entry name" value="Sigma2 domain of RNA polymerase sigma factors"/>
    <property type="match status" value="1"/>
</dbReference>
<dbReference type="Pfam" id="PF00140">
    <property type="entry name" value="Sigma70_r1_2"/>
    <property type="match status" value="1"/>
</dbReference>
<dbReference type="GO" id="GO:0003677">
    <property type="term" value="F:DNA binding"/>
    <property type="evidence" value="ECO:0007669"/>
    <property type="project" value="UniProtKB-KW"/>
</dbReference>
<dbReference type="GO" id="GO:0016987">
    <property type="term" value="F:sigma factor activity"/>
    <property type="evidence" value="ECO:0007669"/>
    <property type="project" value="UniProtKB-KW"/>
</dbReference>
<dbReference type="PROSITE" id="PS00715">
    <property type="entry name" value="SIGMA70_1"/>
    <property type="match status" value="1"/>
</dbReference>
<accession>A0A2P6AVA2</accession>
<keyword evidence="2" id="KW-0731">Sigma factor</keyword>
<feature type="region of interest" description="Disordered" evidence="5">
    <location>
        <begin position="198"/>
        <end position="220"/>
    </location>
</feature>
<evidence type="ECO:0000256" key="1">
    <source>
        <dbReference type="ARBA" id="ARBA00023015"/>
    </source>
</evidence>
<evidence type="ECO:0000256" key="3">
    <source>
        <dbReference type="ARBA" id="ARBA00023125"/>
    </source>
</evidence>
<dbReference type="AlphaFoldDB" id="A0A2P6AVA2"/>
<dbReference type="EMBL" id="PTQZ01000007">
    <property type="protein sequence ID" value="PQA52011.1"/>
    <property type="molecule type" value="Genomic_DNA"/>
</dbReference>